<dbReference type="GO" id="GO:0015914">
    <property type="term" value="P:phospholipid transport"/>
    <property type="evidence" value="ECO:0007669"/>
    <property type="project" value="InterPro"/>
</dbReference>
<dbReference type="Pfam" id="PF02470">
    <property type="entry name" value="MlaD"/>
    <property type="match status" value="1"/>
</dbReference>
<accession>A0A0S3QSD0</accession>
<dbReference type="PANTHER" id="PTHR33371:SF4">
    <property type="entry name" value="INTERMEMBRANE PHOSPHOLIPID TRANSPORT SYSTEM BINDING PROTEIN MLAD"/>
    <property type="match status" value="1"/>
</dbReference>
<dbReference type="AlphaFoldDB" id="A0A0S3QSD0"/>
<dbReference type="PANTHER" id="PTHR33371">
    <property type="entry name" value="INTERMEMBRANE PHOSPHOLIPID TRANSPORT SYSTEM BINDING PROTEIN MLAD-RELATED"/>
    <property type="match status" value="1"/>
</dbReference>
<proteinExistence type="predicted"/>
<dbReference type="InterPro" id="IPR003399">
    <property type="entry name" value="Mce/MlaD"/>
</dbReference>
<dbReference type="EMBL" id="AP013035">
    <property type="protein sequence ID" value="BAT71242.1"/>
    <property type="molecule type" value="Genomic_DNA"/>
</dbReference>
<gene>
    <name evidence="3" type="ORF">TST_0434</name>
</gene>
<sequence length="159" mass="17406">MEDKRYYVELSVGIFMLIGVLCLAYLSIKLGKMEVIGNRGTLLCAKFTNIGGLKEGANVEIAGVEIGRVKRITLDKDYTAKVWLLIKPGIKIQKDAIAAVKTKGLIGEKYVEITPGAAEEYLKSGECITQTQSAFNLEDAISKLIFSSPDEKEESLEGE</sequence>
<evidence type="ECO:0000256" key="1">
    <source>
        <dbReference type="SAM" id="Phobius"/>
    </source>
</evidence>
<keyword evidence="1" id="KW-1133">Transmembrane helix</keyword>
<dbReference type="InterPro" id="IPR052336">
    <property type="entry name" value="MlaD_Phospholipid_Transporter"/>
</dbReference>
<reference evidence="4" key="1">
    <citation type="journal article" date="2018" name="Science">
        <title>A primordial and reversible TCA cycle in a facultatively chemolithoautotrophic thermophile.</title>
        <authorList>
            <person name="Nunoura T."/>
            <person name="Chikaraishi Y."/>
            <person name="Izaki R."/>
            <person name="Suwa T."/>
            <person name="Sato T."/>
            <person name="Harada T."/>
            <person name="Mori K."/>
            <person name="Kato Y."/>
            <person name="Miyazaki M."/>
            <person name="Shimamura S."/>
            <person name="Yanagawa K."/>
            <person name="Shuto A."/>
            <person name="Ohkouchi N."/>
            <person name="Fujita N."/>
            <person name="Takaki Y."/>
            <person name="Atomi H."/>
            <person name="Takai K."/>
        </authorList>
    </citation>
    <scope>NUCLEOTIDE SEQUENCE [LARGE SCALE GENOMIC DNA]</scope>
    <source>
        <strain evidence="4">DSM 17441 / JCM 13301 / NBRC 103674 / ABI70S6</strain>
    </source>
</reference>
<dbReference type="RefSeq" id="WP_068549161.1">
    <property type="nucleotide sequence ID" value="NZ_AP013035.1"/>
</dbReference>
<dbReference type="NCBIfam" id="TIGR04430">
    <property type="entry name" value="OM_asym_MlaD"/>
    <property type="match status" value="1"/>
</dbReference>
<organism evidence="3 4">
    <name type="scientific">Thermosulfidibacter takaii (strain DSM 17441 / JCM 13301 / NBRC 103674 / ABI70S6)</name>
    <dbReference type="NCBI Taxonomy" id="1298851"/>
    <lineage>
        <taxon>Bacteria</taxon>
        <taxon>Pseudomonadati</taxon>
        <taxon>Thermosulfidibacterota</taxon>
        <taxon>Thermosulfidibacteria</taxon>
        <taxon>Thermosulfidibacterales</taxon>
        <taxon>Thermosulfidibacteraceae</taxon>
    </lineage>
</organism>
<dbReference type="Proteomes" id="UP000063234">
    <property type="component" value="Chromosome"/>
</dbReference>
<keyword evidence="4" id="KW-1185">Reference proteome</keyword>
<evidence type="ECO:0000313" key="3">
    <source>
        <dbReference type="EMBL" id="BAT71242.1"/>
    </source>
</evidence>
<feature type="transmembrane region" description="Helical" evidence="1">
    <location>
        <begin position="6"/>
        <end position="26"/>
    </location>
</feature>
<dbReference type="InterPro" id="IPR030970">
    <property type="entry name" value="ABC_MlaD"/>
</dbReference>
<evidence type="ECO:0000259" key="2">
    <source>
        <dbReference type="Pfam" id="PF02470"/>
    </source>
</evidence>
<dbReference type="OrthoDB" id="9788420at2"/>
<keyword evidence="1" id="KW-0812">Transmembrane</keyword>
<dbReference type="STRING" id="1298851.TST_0434"/>
<protein>
    <submittedName>
        <fullName evidence="3">ABC transport system substrate-binding protein</fullName>
    </submittedName>
</protein>
<feature type="domain" description="Mce/MlaD" evidence="2">
    <location>
        <begin position="44"/>
        <end position="116"/>
    </location>
</feature>
<keyword evidence="1" id="KW-0472">Membrane</keyword>
<dbReference type="KEGG" id="ttk:TST_0434"/>
<name>A0A0S3QSD0_THET7</name>
<evidence type="ECO:0000313" key="4">
    <source>
        <dbReference type="Proteomes" id="UP000063234"/>
    </source>
</evidence>
<dbReference type="PATRIC" id="fig|1298851.3.peg.444"/>